<evidence type="ECO:0000313" key="3">
    <source>
        <dbReference type="Proteomes" id="UP001489333"/>
    </source>
</evidence>
<feature type="domain" description="Cyclic nucleotide-binding" evidence="1">
    <location>
        <begin position="48"/>
        <end position="115"/>
    </location>
</feature>
<dbReference type="Proteomes" id="UP001489333">
    <property type="component" value="Unassembled WGS sequence"/>
</dbReference>
<evidence type="ECO:0000259" key="1">
    <source>
        <dbReference type="PROSITE" id="PS50042"/>
    </source>
</evidence>
<dbReference type="PANTHER" id="PTHR24567">
    <property type="entry name" value="CRP FAMILY TRANSCRIPTIONAL REGULATORY PROTEIN"/>
    <property type="match status" value="1"/>
</dbReference>
<dbReference type="CDD" id="cd00038">
    <property type="entry name" value="CAP_ED"/>
    <property type="match status" value="1"/>
</dbReference>
<dbReference type="RefSeq" id="WP_342902177.1">
    <property type="nucleotide sequence ID" value="NZ_JBCHKU010000017.1"/>
</dbReference>
<dbReference type="PANTHER" id="PTHR24567:SF77">
    <property type="entry name" value="NUCLEOSIDE-RESPONSIVE TRANSCRIPTIONAL ACTIVATOR OF NUCLEOSIDE UTILIZATION DEOR"/>
    <property type="match status" value="1"/>
</dbReference>
<proteinExistence type="predicted"/>
<dbReference type="PROSITE" id="PS50042">
    <property type="entry name" value="CNMP_BINDING_3"/>
    <property type="match status" value="1"/>
</dbReference>
<evidence type="ECO:0000313" key="2">
    <source>
        <dbReference type="EMBL" id="MEM6249562.1"/>
    </source>
</evidence>
<reference evidence="2 3" key="1">
    <citation type="submission" date="2024-04" db="EMBL/GenBank/DDBJ databases">
        <title>Novel Shewanella species isolated from Baltic Sea sediments.</title>
        <authorList>
            <person name="Martin-Rodriguez A.J."/>
            <person name="Fernandez-Juarez V."/>
            <person name="Valeriano V.D."/>
            <person name="Mihindukulasooriya I."/>
            <person name="Ceresnova L."/>
            <person name="Joffre E."/>
            <person name="Jensie-Markopoulos S."/>
            <person name="Moore E.R.B."/>
            <person name="Sjoling A."/>
        </authorList>
    </citation>
    <scope>NUCLEOTIDE SEQUENCE [LARGE SCALE GENOMIC DNA]</scope>
    <source>
        <strain evidence="2 3">VAX-SP0-0CM-1</strain>
    </source>
</reference>
<keyword evidence="3" id="KW-1185">Reference proteome</keyword>
<gene>
    <name evidence="2" type="ORF">AAGS29_13230</name>
</gene>
<dbReference type="InterPro" id="IPR018490">
    <property type="entry name" value="cNMP-bd_dom_sf"/>
</dbReference>
<accession>A0ABU9UU19</accession>
<dbReference type="Pfam" id="PF00027">
    <property type="entry name" value="cNMP_binding"/>
    <property type="match status" value="1"/>
</dbReference>
<dbReference type="EMBL" id="JBCHKU010000017">
    <property type="protein sequence ID" value="MEM6249562.1"/>
    <property type="molecule type" value="Genomic_DNA"/>
</dbReference>
<protein>
    <submittedName>
        <fullName evidence="2">Crp/Fnr family transcriptional regulator</fullName>
    </submittedName>
</protein>
<dbReference type="Gene3D" id="2.60.120.10">
    <property type="entry name" value="Jelly Rolls"/>
    <property type="match status" value="1"/>
</dbReference>
<dbReference type="InterPro" id="IPR000595">
    <property type="entry name" value="cNMP-bd_dom"/>
</dbReference>
<dbReference type="InterPro" id="IPR014710">
    <property type="entry name" value="RmlC-like_jellyroll"/>
</dbReference>
<organism evidence="2 3">
    <name type="scientific">Shewanella vaxholmensis</name>
    <dbReference type="NCBI Taxonomy" id="3063535"/>
    <lineage>
        <taxon>Bacteria</taxon>
        <taxon>Pseudomonadati</taxon>
        <taxon>Pseudomonadota</taxon>
        <taxon>Gammaproteobacteria</taxon>
        <taxon>Alteromonadales</taxon>
        <taxon>Shewanellaceae</taxon>
        <taxon>Shewanella</taxon>
    </lineage>
</organism>
<comment type="caution">
    <text evidence="2">The sequence shown here is derived from an EMBL/GenBank/DDBJ whole genome shotgun (WGS) entry which is preliminary data.</text>
</comment>
<dbReference type="InterPro" id="IPR050397">
    <property type="entry name" value="Env_Response_Regulators"/>
</dbReference>
<dbReference type="SUPFAM" id="SSF51206">
    <property type="entry name" value="cAMP-binding domain-like"/>
    <property type="match status" value="1"/>
</dbReference>
<sequence length="238" mass="27028">MRTLIASISQTIINMQLHPELSSRFGDTLSEQRELFKQALFQCQTASRQFAPGDIMLQQGQNVRELYVVSVGKVAMYTSAHNGRRFQLGELNCDQHIFGEIEFFTKLPCQWTVMAEDQMEAEVICAAKLQQCIVTQPQLALFFASALAWDYQDSMAIYTNRLLHPIAVNIALDLLQRSQNNIALGAFNKVEQEAERFGTSSRVYRRALNSLIELGLVEKRDQQLHIIDPKALVTFIAE</sequence>
<name>A0ABU9UU19_9GAMM</name>